<keyword evidence="7 9" id="KW-0472">Membrane</keyword>
<dbReference type="EMBL" id="CAFAAB010000189">
    <property type="protein sequence ID" value="CAB4792498.1"/>
    <property type="molecule type" value="Genomic_DNA"/>
</dbReference>
<evidence type="ECO:0000256" key="8">
    <source>
        <dbReference type="ARBA" id="ARBA00023303"/>
    </source>
</evidence>
<feature type="transmembrane region" description="Helical" evidence="9">
    <location>
        <begin position="95"/>
        <end position="115"/>
    </location>
</feature>
<comment type="subcellular location">
    <subcellularLocation>
        <location evidence="1">Endomembrane system</location>
        <topology evidence="1">Multi-pass membrane protein</topology>
    </subcellularLocation>
</comment>
<comment type="similarity">
    <text evidence="2">Belongs to the castor/pollux (TC 1.A.1.23) family.</text>
</comment>
<evidence type="ECO:0000256" key="3">
    <source>
        <dbReference type="ARBA" id="ARBA00022448"/>
    </source>
</evidence>
<evidence type="ECO:0000256" key="4">
    <source>
        <dbReference type="ARBA" id="ARBA00022692"/>
    </source>
</evidence>
<evidence type="ECO:0000256" key="9">
    <source>
        <dbReference type="SAM" id="Phobius"/>
    </source>
</evidence>
<dbReference type="GO" id="GO:0034220">
    <property type="term" value="P:monoatomic ion transmembrane transport"/>
    <property type="evidence" value="ECO:0007669"/>
    <property type="project" value="UniProtKB-KW"/>
</dbReference>
<evidence type="ECO:0000313" key="11">
    <source>
        <dbReference type="EMBL" id="CAB4792498.1"/>
    </source>
</evidence>
<dbReference type="PROSITE" id="PS51201">
    <property type="entry name" value="RCK_N"/>
    <property type="match status" value="1"/>
</dbReference>
<dbReference type="GO" id="GO:0006813">
    <property type="term" value="P:potassium ion transport"/>
    <property type="evidence" value="ECO:0007669"/>
    <property type="project" value="InterPro"/>
</dbReference>
<evidence type="ECO:0000256" key="7">
    <source>
        <dbReference type="ARBA" id="ARBA00023136"/>
    </source>
</evidence>
<dbReference type="PANTHER" id="PTHR31563:SF10">
    <property type="entry name" value="ION CHANNEL POLLUX-RELATED"/>
    <property type="match status" value="1"/>
</dbReference>
<sequence>MPTPRFEKFTHRLRDLGTKLRYHFDNGVTRGPFWFVVTLGVMGLITSVVITLLGWIVGAFGDSSTSSVLTSGLWQRIDSILLGNEVPPGTPAVRLVWALQWIPTITISAAIIAFVTTTMNRRLEALSRGASPVIETGHTLVLGWSTRIFPILDQLVIASEGRRRTIVIIADRKTTLMMTEIEARCDDLGKLRVVCRTGDPTNPKALVRANLKAASGVIVLEPDSGDTAAIATVLAVKSLDPELQIPVVVEVSNPHHATALRHATGEKVRTVSSWNIIARVTAQASRQPGIAQVFTDFLDFAGNEIHIISIPALWGHSYGEALVAFEDAKLIGLERGDIPMVNPASNTVIEPGDFAIVISETSTVGAVKFGYQSTREPLRTDEWLEAPEHLLIIGWSEMSEAVLTELAPFVEPDSTVSVLADAALIKRHPLPNYGNIMVDFVDTKGSTRALESALRERAFDQVLVMAYRHQIDTASADAKTMLILLLINTVLKGKGRGVRLIAEILDSRRADLALITEPDDLVVSDRLAAQMISQLIEDARLLPIFNDLFDAKGSTLNLHPIELYVPHGDTLTVRELTAIAARRRESLVGIRHGDGTIVLNPPASSSIAADPRLSVIVVS</sequence>
<dbReference type="InterPro" id="IPR003148">
    <property type="entry name" value="RCK_N"/>
</dbReference>
<keyword evidence="5 9" id="KW-1133">Transmembrane helix</keyword>
<feature type="transmembrane region" description="Helical" evidence="9">
    <location>
        <begin position="33"/>
        <end position="57"/>
    </location>
</feature>
<reference evidence="11" key="1">
    <citation type="submission" date="2020-05" db="EMBL/GenBank/DDBJ databases">
        <authorList>
            <person name="Chiriac C."/>
            <person name="Salcher M."/>
            <person name="Ghai R."/>
            <person name="Kavagutti S V."/>
        </authorList>
    </citation>
    <scope>NUCLEOTIDE SEQUENCE</scope>
</reference>
<proteinExistence type="inferred from homology"/>
<dbReference type="AlphaFoldDB" id="A0A6J6XB03"/>
<dbReference type="InterPro" id="IPR010420">
    <property type="entry name" value="CASTOR/POLLUX/SYM8_dom"/>
</dbReference>
<dbReference type="GO" id="GO:0012505">
    <property type="term" value="C:endomembrane system"/>
    <property type="evidence" value="ECO:0007669"/>
    <property type="project" value="UniProtKB-SubCell"/>
</dbReference>
<gene>
    <name evidence="11" type="ORF">UFOPK2958_01322</name>
</gene>
<dbReference type="InterPro" id="IPR044849">
    <property type="entry name" value="CASTOR/POLLUX/SYM8-like"/>
</dbReference>
<feature type="domain" description="RCK N-terminal" evidence="10">
    <location>
        <begin position="136"/>
        <end position="272"/>
    </location>
</feature>
<dbReference type="Gene3D" id="3.40.50.720">
    <property type="entry name" value="NAD(P)-binding Rossmann-like Domain"/>
    <property type="match status" value="2"/>
</dbReference>
<evidence type="ECO:0000256" key="1">
    <source>
        <dbReference type="ARBA" id="ARBA00004127"/>
    </source>
</evidence>
<dbReference type="PANTHER" id="PTHR31563">
    <property type="entry name" value="ION CHANNEL POLLUX-RELATED"/>
    <property type="match status" value="1"/>
</dbReference>
<keyword evidence="8" id="KW-0407">Ion channel</keyword>
<evidence type="ECO:0000256" key="6">
    <source>
        <dbReference type="ARBA" id="ARBA00023065"/>
    </source>
</evidence>
<protein>
    <submittedName>
        <fullName evidence="11">Unannotated protein</fullName>
    </submittedName>
</protein>
<organism evidence="11">
    <name type="scientific">freshwater metagenome</name>
    <dbReference type="NCBI Taxonomy" id="449393"/>
    <lineage>
        <taxon>unclassified sequences</taxon>
        <taxon>metagenomes</taxon>
        <taxon>ecological metagenomes</taxon>
    </lineage>
</organism>
<evidence type="ECO:0000256" key="2">
    <source>
        <dbReference type="ARBA" id="ARBA00008577"/>
    </source>
</evidence>
<keyword evidence="3" id="KW-0813">Transport</keyword>
<name>A0A6J6XB03_9ZZZZ</name>
<keyword evidence="6" id="KW-0406">Ion transport</keyword>
<dbReference type="Pfam" id="PF02254">
    <property type="entry name" value="TrkA_N"/>
    <property type="match status" value="1"/>
</dbReference>
<accession>A0A6J6XB03</accession>
<dbReference type="InterPro" id="IPR036291">
    <property type="entry name" value="NAD(P)-bd_dom_sf"/>
</dbReference>
<keyword evidence="4 9" id="KW-0812">Transmembrane</keyword>
<dbReference type="SUPFAM" id="SSF51735">
    <property type="entry name" value="NAD(P)-binding Rossmann-fold domains"/>
    <property type="match status" value="1"/>
</dbReference>
<evidence type="ECO:0000259" key="10">
    <source>
        <dbReference type="PROSITE" id="PS51201"/>
    </source>
</evidence>
<evidence type="ECO:0000256" key="5">
    <source>
        <dbReference type="ARBA" id="ARBA00022989"/>
    </source>
</evidence>
<dbReference type="Pfam" id="PF06241">
    <property type="entry name" value="Castor_Poll_mid"/>
    <property type="match status" value="1"/>
</dbReference>